<dbReference type="CDD" id="cd01205">
    <property type="entry name" value="EVH1_WASP-like"/>
    <property type="match status" value="1"/>
</dbReference>
<evidence type="ECO:0000256" key="12">
    <source>
        <dbReference type="ARBA" id="ARBA00023212"/>
    </source>
</evidence>
<dbReference type="Pfam" id="PF00568">
    <property type="entry name" value="WH1"/>
    <property type="match status" value="1"/>
</dbReference>
<dbReference type="InterPro" id="IPR036936">
    <property type="entry name" value="CRIB_dom_sf"/>
</dbReference>
<evidence type="ECO:0000256" key="3">
    <source>
        <dbReference type="ARBA" id="ARBA00004245"/>
    </source>
</evidence>
<evidence type="ECO:0000256" key="13">
    <source>
        <dbReference type="ARBA" id="ARBA00023242"/>
    </source>
</evidence>
<evidence type="ECO:0000256" key="5">
    <source>
        <dbReference type="ARBA" id="ARBA00022475"/>
    </source>
</evidence>
<dbReference type="CDD" id="cd00132">
    <property type="entry name" value="CRIB"/>
    <property type="match status" value="1"/>
</dbReference>
<dbReference type="SMART" id="SM00461">
    <property type="entry name" value="WH1"/>
    <property type="match status" value="1"/>
</dbReference>
<keyword evidence="10" id="KW-0472">Membrane</keyword>
<dbReference type="InterPro" id="IPR000697">
    <property type="entry name" value="WH1/EVH1_dom"/>
</dbReference>
<keyword evidence="14" id="KW-0449">Lipoprotein</keyword>
<dbReference type="GO" id="GO:0003779">
    <property type="term" value="F:actin binding"/>
    <property type="evidence" value="ECO:0007669"/>
    <property type="project" value="InterPro"/>
</dbReference>
<dbReference type="InterPro" id="IPR033927">
    <property type="entry name" value="WASPfam_EVH1"/>
</dbReference>
<evidence type="ECO:0000256" key="9">
    <source>
        <dbReference type="ARBA" id="ARBA00022960"/>
    </source>
</evidence>
<dbReference type="Gene3D" id="2.30.29.30">
    <property type="entry name" value="Pleckstrin-homology domain (PH domain)/Phosphotyrosine-binding domain (PTB)"/>
    <property type="match status" value="1"/>
</dbReference>
<sequence length="445" mass="50132">MPEQKSSTLLTQDENDTVFSLLGFKCQTMVTTVVELYTTGGPSSGEWQLRETGVLCFVKDSAKRSYFFRLYCPVRRKLLWEHEIYNNIDYLTPTPFLHTFEAENCIAGFNFASEEEGKKVRDVLRETMESKKQRRERRNRNHSTSMAKNTHEMNGMNINMNTNPVIHEPLVKHPSKKVGKRKYTKADIGVPQDFRHVSHVGWDPNKGFDLDKGVDPQLRDFFSQAGVSETHLQDKETRDFIYDFINRNGGIEKVKEEMEPPPIPTRGRTAPPRPPVRLGPPPPPPPPLRVQPPRSLPSTPKPEVTNSVVTYNPPPPPPPPPVGPPPPPMSMPLPSVPDNPRAALMDELTRNRTQLKPLNVDSDTEDRKPPTVPSDSHGQLMDQIKEGQFKLKPVAPQPVNNNQTIKHSSELANALATALAERNKVIHSDSSSDSESDEGDDEWDD</sequence>
<dbReference type="SUPFAM" id="SSF50729">
    <property type="entry name" value="PH domain-like"/>
    <property type="match status" value="1"/>
</dbReference>
<evidence type="ECO:0000256" key="11">
    <source>
        <dbReference type="ARBA" id="ARBA00023139"/>
    </source>
</evidence>
<dbReference type="PROSITE" id="PS50108">
    <property type="entry name" value="CRIB"/>
    <property type="match status" value="1"/>
</dbReference>
<dbReference type="GO" id="GO:0008360">
    <property type="term" value="P:regulation of cell shape"/>
    <property type="evidence" value="ECO:0007669"/>
    <property type="project" value="UniProtKB-KW"/>
</dbReference>
<dbReference type="PROSITE" id="PS50229">
    <property type="entry name" value="WH1"/>
    <property type="match status" value="1"/>
</dbReference>
<keyword evidence="12" id="KW-0206">Cytoskeleton</keyword>
<dbReference type="FunFam" id="2.30.29.30:FF:000130">
    <property type="entry name" value="neural Wiskott-Aldrich syndrome protein"/>
    <property type="match status" value="1"/>
</dbReference>
<proteinExistence type="evidence at transcript level"/>
<evidence type="ECO:0000313" key="19">
    <source>
        <dbReference type="EMBL" id="BAN20675.1"/>
    </source>
</evidence>
<evidence type="ECO:0000259" key="16">
    <source>
        <dbReference type="PROSITE" id="PS50108"/>
    </source>
</evidence>
<dbReference type="GO" id="GO:0035023">
    <property type="term" value="P:regulation of Rho protein signal transduction"/>
    <property type="evidence" value="ECO:0007669"/>
    <property type="project" value="InterPro"/>
</dbReference>
<feature type="compositionally biased region" description="Basic residues" evidence="15">
    <location>
        <begin position="132"/>
        <end position="141"/>
    </location>
</feature>
<dbReference type="GO" id="GO:0031267">
    <property type="term" value="F:small GTPase binding"/>
    <property type="evidence" value="ECO:0007669"/>
    <property type="project" value="InterPro"/>
</dbReference>
<organism evidence="19">
    <name type="scientific">Riptortus pedestris</name>
    <name type="common">Bean bug</name>
    <dbReference type="NCBI Taxonomy" id="329032"/>
    <lineage>
        <taxon>Eukaryota</taxon>
        <taxon>Metazoa</taxon>
        <taxon>Ecdysozoa</taxon>
        <taxon>Arthropoda</taxon>
        <taxon>Hexapoda</taxon>
        <taxon>Insecta</taxon>
        <taxon>Pterygota</taxon>
        <taxon>Neoptera</taxon>
        <taxon>Paraneoptera</taxon>
        <taxon>Hemiptera</taxon>
        <taxon>Heteroptera</taxon>
        <taxon>Panheteroptera</taxon>
        <taxon>Pentatomomorpha</taxon>
        <taxon>Coreoidea</taxon>
        <taxon>Alydidae</taxon>
        <taxon>Riptortus</taxon>
    </lineage>
</organism>
<keyword evidence="13" id="KW-0539">Nucleus</keyword>
<feature type="compositionally biased region" description="Acidic residues" evidence="15">
    <location>
        <begin position="432"/>
        <end position="445"/>
    </location>
</feature>
<accession>R4WIZ4</accession>
<dbReference type="Gene3D" id="3.90.810.10">
    <property type="entry name" value="CRIB domain"/>
    <property type="match status" value="1"/>
</dbReference>
<name>R4WIZ4_RIPPE</name>
<evidence type="ECO:0000259" key="17">
    <source>
        <dbReference type="PROSITE" id="PS50229"/>
    </source>
</evidence>
<dbReference type="GO" id="GO:0005886">
    <property type="term" value="C:plasma membrane"/>
    <property type="evidence" value="ECO:0007669"/>
    <property type="project" value="UniProtKB-SubCell"/>
</dbReference>
<keyword evidence="9" id="KW-0133">Cell shape</keyword>
<feature type="domain" description="WH1" evidence="17">
    <location>
        <begin position="22"/>
        <end position="131"/>
    </location>
</feature>
<dbReference type="PROSITE" id="PS51082">
    <property type="entry name" value="WH2"/>
    <property type="match status" value="1"/>
</dbReference>
<dbReference type="InterPro" id="IPR011993">
    <property type="entry name" value="PH-like_dom_sf"/>
</dbReference>
<dbReference type="SMART" id="SM00285">
    <property type="entry name" value="PBD"/>
    <property type="match status" value="1"/>
</dbReference>
<evidence type="ECO:0000259" key="18">
    <source>
        <dbReference type="PROSITE" id="PS51082"/>
    </source>
</evidence>
<dbReference type="PANTHER" id="PTHR13502">
    <property type="entry name" value="CDC42 SMALL EFFECTOR PROTEIN HOMOLOG"/>
    <property type="match status" value="1"/>
</dbReference>
<dbReference type="GO" id="GO:0007015">
    <property type="term" value="P:actin filament organization"/>
    <property type="evidence" value="ECO:0007669"/>
    <property type="project" value="InterPro"/>
</dbReference>
<feature type="compositionally biased region" description="Pro residues" evidence="15">
    <location>
        <begin position="312"/>
        <end position="337"/>
    </location>
</feature>
<feature type="region of interest" description="Disordered" evidence="15">
    <location>
        <begin position="423"/>
        <end position="445"/>
    </location>
</feature>
<evidence type="ECO:0000256" key="4">
    <source>
        <dbReference type="ARBA" id="ARBA00005720"/>
    </source>
</evidence>
<keyword evidence="6" id="KW-0963">Cytoplasm</keyword>
<evidence type="ECO:0000256" key="2">
    <source>
        <dbReference type="ARBA" id="ARBA00004193"/>
    </source>
</evidence>
<dbReference type="InterPro" id="IPR039056">
    <property type="entry name" value="SPEC"/>
</dbReference>
<keyword evidence="8" id="KW-0677">Repeat</keyword>
<keyword evidence="7" id="KW-0597">Phosphoprotein</keyword>
<feature type="domain" description="WH2" evidence="18">
    <location>
        <begin position="376"/>
        <end position="394"/>
    </location>
</feature>
<evidence type="ECO:0000256" key="15">
    <source>
        <dbReference type="SAM" id="MobiDB-lite"/>
    </source>
</evidence>
<dbReference type="FunFam" id="3.90.810.10:FF:000003">
    <property type="entry name" value="Neural Wiskott-Aldrich syndrome protein-like"/>
    <property type="match status" value="1"/>
</dbReference>
<evidence type="ECO:0000256" key="7">
    <source>
        <dbReference type="ARBA" id="ARBA00022553"/>
    </source>
</evidence>
<dbReference type="EMBL" id="AK417460">
    <property type="protein sequence ID" value="BAN20675.1"/>
    <property type="molecule type" value="mRNA"/>
</dbReference>
<dbReference type="InterPro" id="IPR011026">
    <property type="entry name" value="WAS_C"/>
</dbReference>
<dbReference type="GO" id="GO:0005634">
    <property type="term" value="C:nucleus"/>
    <property type="evidence" value="ECO:0007669"/>
    <property type="project" value="UniProtKB-SubCell"/>
</dbReference>
<keyword evidence="5" id="KW-1003">Cell membrane</keyword>
<dbReference type="Pfam" id="PF00786">
    <property type="entry name" value="PBD"/>
    <property type="match status" value="1"/>
</dbReference>
<protein>
    <submittedName>
        <fullName evidence="19">Wiskott-aldrich syndrome protein</fullName>
    </submittedName>
</protein>
<evidence type="ECO:0000256" key="8">
    <source>
        <dbReference type="ARBA" id="ARBA00022737"/>
    </source>
</evidence>
<dbReference type="Gene3D" id="6.10.280.150">
    <property type="match status" value="1"/>
</dbReference>
<comment type="similarity">
    <text evidence="4">Belongs to the CDC42SE/SPEC family.</text>
</comment>
<feature type="region of interest" description="Disordered" evidence="15">
    <location>
        <begin position="252"/>
        <end position="389"/>
    </location>
</feature>
<evidence type="ECO:0000256" key="14">
    <source>
        <dbReference type="ARBA" id="ARBA00023288"/>
    </source>
</evidence>
<dbReference type="SUPFAM" id="SSF47912">
    <property type="entry name" value="Wiscott-Aldrich syndrome protein, WASP, C-terminal domain"/>
    <property type="match status" value="1"/>
</dbReference>
<reference evidence="19" key="1">
    <citation type="journal article" date="2013" name="PLoS ONE">
        <title>Gene expression in gut symbiotic organ of stinkbug affected by extracellular bacterial symbiont.</title>
        <authorList>
            <person name="Futahashi R."/>
            <person name="Tanaka K."/>
            <person name="Tanahashi M."/>
            <person name="Nikoh N."/>
            <person name="Kikuchi Y."/>
            <person name="Lee B.L."/>
            <person name="Fukatsu T."/>
        </authorList>
    </citation>
    <scope>NUCLEOTIDE SEQUENCE</scope>
    <source>
        <tissue evidence="19">Midgut</tissue>
    </source>
</reference>
<keyword evidence="11" id="KW-0564">Palmitate</keyword>
<feature type="domain" description="CRIB" evidence="16">
    <location>
        <begin position="188"/>
        <end position="201"/>
    </location>
</feature>
<feature type="compositionally biased region" description="Pro residues" evidence="15">
    <location>
        <begin position="271"/>
        <end position="290"/>
    </location>
</feature>
<feature type="region of interest" description="Disordered" evidence="15">
    <location>
        <begin position="127"/>
        <end position="155"/>
    </location>
</feature>
<comment type="subcellular location">
    <subcellularLocation>
        <location evidence="2">Cell membrane</location>
        <topology evidence="2">Lipid-anchor</topology>
    </subcellularLocation>
    <subcellularLocation>
        <location evidence="3">Cytoplasm</location>
        <location evidence="3">Cytoskeleton</location>
    </subcellularLocation>
    <subcellularLocation>
        <location evidence="1">Nucleus</location>
    </subcellularLocation>
</comment>
<dbReference type="GO" id="GO:0005856">
    <property type="term" value="C:cytoskeleton"/>
    <property type="evidence" value="ECO:0007669"/>
    <property type="project" value="UniProtKB-SubCell"/>
</dbReference>
<dbReference type="PANTHER" id="PTHR13502:SF9">
    <property type="entry name" value="CRIB DOMAIN-CONTAINING PROTEIN"/>
    <property type="match status" value="1"/>
</dbReference>
<evidence type="ECO:0000256" key="6">
    <source>
        <dbReference type="ARBA" id="ARBA00022490"/>
    </source>
</evidence>
<dbReference type="AlphaFoldDB" id="R4WIZ4"/>
<dbReference type="InterPro" id="IPR000095">
    <property type="entry name" value="CRIB_dom"/>
</dbReference>
<evidence type="ECO:0000256" key="1">
    <source>
        <dbReference type="ARBA" id="ARBA00004123"/>
    </source>
</evidence>
<dbReference type="InterPro" id="IPR003124">
    <property type="entry name" value="WH2_dom"/>
</dbReference>
<evidence type="ECO:0000256" key="10">
    <source>
        <dbReference type="ARBA" id="ARBA00023136"/>
    </source>
</evidence>